<dbReference type="SUPFAM" id="SSF161098">
    <property type="entry name" value="MetI-like"/>
    <property type="match status" value="1"/>
</dbReference>
<feature type="transmembrane region" description="Helical" evidence="7">
    <location>
        <begin position="72"/>
        <end position="93"/>
    </location>
</feature>
<comment type="subcellular location">
    <subcellularLocation>
        <location evidence="1 7">Cell membrane</location>
        <topology evidence="1 7">Multi-pass membrane protein</topology>
    </subcellularLocation>
</comment>
<evidence type="ECO:0000256" key="3">
    <source>
        <dbReference type="ARBA" id="ARBA00022475"/>
    </source>
</evidence>
<dbReference type="CDD" id="cd06261">
    <property type="entry name" value="TM_PBP2"/>
    <property type="match status" value="1"/>
</dbReference>
<gene>
    <name evidence="9" type="ORF">SAMN05518684_104188</name>
</gene>
<sequence>MDKRKNTGLQVLLWTMCVIFLLPLYWLFVSSVKSDSEITRFPPTFWPEEFVWSNFADIWSRLNFGQTFSNSIFVSLSTTVLIVIFSTMAGYALSKKKIIGKNMILVVLVATMTVPPTALLLPLYFIITTLGMYDTLTSLIIPFGVTVFGVFFMKQYMDDIPDELIEAARIDGCGEFRIFLQVIVPLVKPAVTTLVIIEFVNNWNSFTMPLVLLQSESNYTLPLQLGIIASESVAIPWSQILAANLLTVVPVIVLFLVLQRQFIKGIMEGAVKG</sequence>
<comment type="similarity">
    <text evidence="7">Belongs to the binding-protein-dependent transport system permease family.</text>
</comment>
<reference evidence="10" key="1">
    <citation type="submission" date="2016-10" db="EMBL/GenBank/DDBJ databases">
        <authorList>
            <person name="Varghese N."/>
            <person name="Submissions S."/>
        </authorList>
    </citation>
    <scope>NUCLEOTIDE SEQUENCE [LARGE SCALE GENOMIC DNA]</scope>
    <source>
        <strain evidence="10">S9</strain>
    </source>
</reference>
<keyword evidence="6 7" id="KW-0472">Membrane</keyword>
<keyword evidence="9" id="KW-0762">Sugar transport</keyword>
<keyword evidence="2 7" id="KW-0813">Transport</keyword>
<dbReference type="OrthoDB" id="9772609at2"/>
<name>A0A1H9SF87_9BACI</name>
<evidence type="ECO:0000313" key="10">
    <source>
        <dbReference type="Proteomes" id="UP000198571"/>
    </source>
</evidence>
<evidence type="ECO:0000256" key="4">
    <source>
        <dbReference type="ARBA" id="ARBA00022692"/>
    </source>
</evidence>
<keyword evidence="3" id="KW-1003">Cell membrane</keyword>
<keyword evidence="4 7" id="KW-0812">Transmembrane</keyword>
<proteinExistence type="inferred from homology"/>
<feature type="transmembrane region" description="Helical" evidence="7">
    <location>
        <begin position="139"/>
        <end position="157"/>
    </location>
</feature>
<feature type="transmembrane region" description="Helical" evidence="7">
    <location>
        <begin position="12"/>
        <end position="29"/>
    </location>
</feature>
<dbReference type="AlphaFoldDB" id="A0A1H9SF87"/>
<keyword evidence="10" id="KW-1185">Reference proteome</keyword>
<keyword evidence="5 7" id="KW-1133">Transmembrane helix</keyword>
<evidence type="ECO:0000313" key="9">
    <source>
        <dbReference type="EMBL" id="SER83568.1"/>
    </source>
</evidence>
<dbReference type="PANTHER" id="PTHR43744:SF12">
    <property type="entry name" value="ABC TRANSPORTER PERMEASE PROTEIN MG189-RELATED"/>
    <property type="match status" value="1"/>
</dbReference>
<dbReference type="PANTHER" id="PTHR43744">
    <property type="entry name" value="ABC TRANSPORTER PERMEASE PROTEIN MG189-RELATED-RELATED"/>
    <property type="match status" value="1"/>
</dbReference>
<dbReference type="GO" id="GO:0005886">
    <property type="term" value="C:plasma membrane"/>
    <property type="evidence" value="ECO:0007669"/>
    <property type="project" value="UniProtKB-SubCell"/>
</dbReference>
<dbReference type="Pfam" id="PF00528">
    <property type="entry name" value="BPD_transp_1"/>
    <property type="match status" value="1"/>
</dbReference>
<feature type="transmembrane region" description="Helical" evidence="7">
    <location>
        <begin position="178"/>
        <end position="200"/>
    </location>
</feature>
<feature type="transmembrane region" description="Helical" evidence="7">
    <location>
        <begin position="240"/>
        <end position="258"/>
    </location>
</feature>
<feature type="domain" description="ABC transmembrane type-1" evidence="8">
    <location>
        <begin position="68"/>
        <end position="258"/>
    </location>
</feature>
<dbReference type="EMBL" id="FOGT01000004">
    <property type="protein sequence ID" value="SER83568.1"/>
    <property type="molecule type" value="Genomic_DNA"/>
</dbReference>
<evidence type="ECO:0000256" key="7">
    <source>
        <dbReference type="RuleBase" id="RU363032"/>
    </source>
</evidence>
<dbReference type="STRING" id="1601833.SAMN05518684_104188"/>
<dbReference type="Proteomes" id="UP000198571">
    <property type="component" value="Unassembled WGS sequence"/>
</dbReference>
<evidence type="ECO:0000256" key="6">
    <source>
        <dbReference type="ARBA" id="ARBA00023136"/>
    </source>
</evidence>
<dbReference type="RefSeq" id="WP_093049011.1">
    <property type="nucleotide sequence ID" value="NZ_FOGT01000004.1"/>
</dbReference>
<dbReference type="GO" id="GO:0055085">
    <property type="term" value="P:transmembrane transport"/>
    <property type="evidence" value="ECO:0007669"/>
    <property type="project" value="InterPro"/>
</dbReference>
<evidence type="ECO:0000259" key="8">
    <source>
        <dbReference type="PROSITE" id="PS50928"/>
    </source>
</evidence>
<evidence type="ECO:0000256" key="1">
    <source>
        <dbReference type="ARBA" id="ARBA00004651"/>
    </source>
</evidence>
<dbReference type="InterPro" id="IPR035906">
    <property type="entry name" value="MetI-like_sf"/>
</dbReference>
<evidence type="ECO:0000256" key="2">
    <source>
        <dbReference type="ARBA" id="ARBA00022448"/>
    </source>
</evidence>
<evidence type="ECO:0000256" key="5">
    <source>
        <dbReference type="ARBA" id="ARBA00022989"/>
    </source>
</evidence>
<organism evidence="9 10">
    <name type="scientific">Salipaludibacillus aurantiacus</name>
    <dbReference type="NCBI Taxonomy" id="1601833"/>
    <lineage>
        <taxon>Bacteria</taxon>
        <taxon>Bacillati</taxon>
        <taxon>Bacillota</taxon>
        <taxon>Bacilli</taxon>
        <taxon>Bacillales</taxon>
        <taxon>Bacillaceae</taxon>
    </lineage>
</organism>
<protein>
    <submittedName>
        <fullName evidence="9">Multiple sugar transport system permease protein/alpha-1,4-digalacturonate transport system permease protein</fullName>
    </submittedName>
</protein>
<dbReference type="InterPro" id="IPR000515">
    <property type="entry name" value="MetI-like"/>
</dbReference>
<feature type="transmembrane region" description="Helical" evidence="7">
    <location>
        <begin position="105"/>
        <end position="127"/>
    </location>
</feature>
<dbReference type="Gene3D" id="1.10.3720.10">
    <property type="entry name" value="MetI-like"/>
    <property type="match status" value="1"/>
</dbReference>
<dbReference type="PROSITE" id="PS50928">
    <property type="entry name" value="ABC_TM1"/>
    <property type="match status" value="1"/>
</dbReference>
<accession>A0A1H9SF87</accession>